<evidence type="ECO:0000256" key="1">
    <source>
        <dbReference type="SAM" id="MobiDB-lite"/>
    </source>
</evidence>
<evidence type="ECO:0000313" key="3">
    <source>
        <dbReference type="Proteomes" id="UP000308197"/>
    </source>
</evidence>
<protein>
    <submittedName>
        <fullName evidence="2">Uncharacterized protein</fullName>
    </submittedName>
</protein>
<feature type="non-terminal residue" evidence="2">
    <location>
        <position position="152"/>
    </location>
</feature>
<accession>A0A5C3NWQ2</accession>
<feature type="region of interest" description="Disordered" evidence="1">
    <location>
        <begin position="95"/>
        <end position="121"/>
    </location>
</feature>
<name>A0A5C3NWQ2_9APHY</name>
<feature type="compositionally biased region" description="Polar residues" evidence="1">
    <location>
        <begin position="107"/>
        <end position="121"/>
    </location>
</feature>
<reference evidence="2 3" key="1">
    <citation type="journal article" date="2019" name="Nat. Ecol. Evol.">
        <title>Megaphylogeny resolves global patterns of mushroom evolution.</title>
        <authorList>
            <person name="Varga T."/>
            <person name="Krizsan K."/>
            <person name="Foldi C."/>
            <person name="Dima B."/>
            <person name="Sanchez-Garcia M."/>
            <person name="Sanchez-Ramirez S."/>
            <person name="Szollosi G.J."/>
            <person name="Szarkandi J.G."/>
            <person name="Papp V."/>
            <person name="Albert L."/>
            <person name="Andreopoulos W."/>
            <person name="Angelini C."/>
            <person name="Antonin V."/>
            <person name="Barry K.W."/>
            <person name="Bougher N.L."/>
            <person name="Buchanan P."/>
            <person name="Buyck B."/>
            <person name="Bense V."/>
            <person name="Catcheside P."/>
            <person name="Chovatia M."/>
            <person name="Cooper J."/>
            <person name="Damon W."/>
            <person name="Desjardin D."/>
            <person name="Finy P."/>
            <person name="Geml J."/>
            <person name="Haridas S."/>
            <person name="Hughes K."/>
            <person name="Justo A."/>
            <person name="Karasinski D."/>
            <person name="Kautmanova I."/>
            <person name="Kiss B."/>
            <person name="Kocsube S."/>
            <person name="Kotiranta H."/>
            <person name="LaButti K.M."/>
            <person name="Lechner B.E."/>
            <person name="Liimatainen K."/>
            <person name="Lipzen A."/>
            <person name="Lukacs Z."/>
            <person name="Mihaltcheva S."/>
            <person name="Morgado L.N."/>
            <person name="Niskanen T."/>
            <person name="Noordeloos M.E."/>
            <person name="Ohm R.A."/>
            <person name="Ortiz-Santana B."/>
            <person name="Ovrebo C."/>
            <person name="Racz N."/>
            <person name="Riley R."/>
            <person name="Savchenko A."/>
            <person name="Shiryaev A."/>
            <person name="Soop K."/>
            <person name="Spirin V."/>
            <person name="Szebenyi C."/>
            <person name="Tomsovsky M."/>
            <person name="Tulloss R.E."/>
            <person name="Uehling J."/>
            <person name="Grigoriev I.V."/>
            <person name="Vagvolgyi C."/>
            <person name="Papp T."/>
            <person name="Martin F.M."/>
            <person name="Miettinen O."/>
            <person name="Hibbett D.S."/>
            <person name="Nagy L.G."/>
        </authorList>
    </citation>
    <scope>NUCLEOTIDE SEQUENCE [LARGE SCALE GENOMIC DNA]</scope>
    <source>
        <strain evidence="2 3">HHB13444</strain>
    </source>
</reference>
<organism evidence="2 3">
    <name type="scientific">Polyporus arcularius HHB13444</name>
    <dbReference type="NCBI Taxonomy" id="1314778"/>
    <lineage>
        <taxon>Eukaryota</taxon>
        <taxon>Fungi</taxon>
        <taxon>Dikarya</taxon>
        <taxon>Basidiomycota</taxon>
        <taxon>Agaricomycotina</taxon>
        <taxon>Agaricomycetes</taxon>
        <taxon>Polyporales</taxon>
        <taxon>Polyporaceae</taxon>
        <taxon>Polyporus</taxon>
    </lineage>
</organism>
<feature type="non-terminal residue" evidence="2">
    <location>
        <position position="1"/>
    </location>
</feature>
<proteinExistence type="predicted"/>
<gene>
    <name evidence="2" type="ORF">K466DRAFT_453575</name>
</gene>
<sequence length="152" mass="17244">LDMNEEVHGVCLFLVFHSHIQATLNYTQDTLNYHKLHTKQIAPFLTLYEFSYKTAINQGYWTGNPGDPVEEVNTNPAYSVDQRTSVPLAAEIIEEPTQAGAKPGGRTLSNKGTQGFSWNSDNELDREQDTWQGFDFKCEDRNWGPNVYIEAV</sequence>
<dbReference type="Proteomes" id="UP000308197">
    <property type="component" value="Unassembled WGS sequence"/>
</dbReference>
<dbReference type="InParanoid" id="A0A5C3NWQ2"/>
<dbReference type="AlphaFoldDB" id="A0A5C3NWQ2"/>
<evidence type="ECO:0000313" key="2">
    <source>
        <dbReference type="EMBL" id="TFK80738.1"/>
    </source>
</evidence>
<keyword evidence="3" id="KW-1185">Reference proteome</keyword>
<dbReference type="EMBL" id="ML211716">
    <property type="protein sequence ID" value="TFK80738.1"/>
    <property type="molecule type" value="Genomic_DNA"/>
</dbReference>